<feature type="domain" description="Fumarylacetoacetase N-terminal" evidence="2">
    <location>
        <begin position="1"/>
        <end position="78"/>
    </location>
</feature>
<dbReference type="EMBL" id="WSEL01000002">
    <property type="protein sequence ID" value="MVQ27816.1"/>
    <property type="molecule type" value="Genomic_DNA"/>
</dbReference>
<evidence type="ECO:0000259" key="1">
    <source>
        <dbReference type="Pfam" id="PF01557"/>
    </source>
</evidence>
<proteinExistence type="predicted"/>
<dbReference type="RefSeq" id="WP_157395962.1">
    <property type="nucleotide sequence ID" value="NZ_WSEL01000002.1"/>
</dbReference>
<dbReference type="Pfam" id="PF01557">
    <property type="entry name" value="FAA_hydrolase"/>
    <property type="match status" value="1"/>
</dbReference>
<name>A0A6N8INK4_9BURK</name>
<keyword evidence="3" id="KW-0378">Hydrolase</keyword>
<protein>
    <submittedName>
        <fullName evidence="3">Fumarylacetoacetate hydrolase</fullName>
    </submittedName>
</protein>
<feature type="domain" description="Fumarylacetoacetase-like C-terminal" evidence="1">
    <location>
        <begin position="82"/>
        <end position="320"/>
    </location>
</feature>
<evidence type="ECO:0000259" key="2">
    <source>
        <dbReference type="Pfam" id="PF18288"/>
    </source>
</evidence>
<evidence type="ECO:0000313" key="3">
    <source>
        <dbReference type="EMBL" id="MVQ27816.1"/>
    </source>
</evidence>
<keyword evidence="4" id="KW-1185">Reference proteome</keyword>
<dbReference type="SUPFAM" id="SSF56529">
    <property type="entry name" value="FAH"/>
    <property type="match status" value="1"/>
</dbReference>
<dbReference type="InterPro" id="IPR041072">
    <property type="entry name" value="FAA_hydro_N"/>
</dbReference>
<dbReference type="Proteomes" id="UP000469385">
    <property type="component" value="Unassembled WGS sequence"/>
</dbReference>
<organism evidence="3 4">
    <name type="scientific">Ramlibacter pinisoli</name>
    <dbReference type="NCBI Taxonomy" id="2682844"/>
    <lineage>
        <taxon>Bacteria</taxon>
        <taxon>Pseudomonadati</taxon>
        <taxon>Pseudomonadota</taxon>
        <taxon>Betaproteobacteria</taxon>
        <taxon>Burkholderiales</taxon>
        <taxon>Comamonadaceae</taxon>
        <taxon>Ramlibacter</taxon>
    </lineage>
</organism>
<dbReference type="InterPro" id="IPR036663">
    <property type="entry name" value="Fumarylacetoacetase_C_sf"/>
</dbReference>
<dbReference type="AlphaFoldDB" id="A0A6N8INK4"/>
<dbReference type="Pfam" id="PF18288">
    <property type="entry name" value="FAA_hydro_N_2"/>
    <property type="match status" value="1"/>
</dbReference>
<dbReference type="PANTHER" id="PTHR43211:SF1">
    <property type="entry name" value="BLL6422 PROTEIN"/>
    <property type="match status" value="1"/>
</dbReference>
<evidence type="ECO:0000313" key="4">
    <source>
        <dbReference type="Proteomes" id="UP000469385"/>
    </source>
</evidence>
<comment type="caution">
    <text evidence="3">The sequence shown here is derived from an EMBL/GenBank/DDBJ whole genome shotgun (WGS) entry which is preliminary data.</text>
</comment>
<dbReference type="GO" id="GO:0016787">
    <property type="term" value="F:hydrolase activity"/>
    <property type="evidence" value="ECO:0007669"/>
    <property type="project" value="UniProtKB-KW"/>
</dbReference>
<dbReference type="InterPro" id="IPR011234">
    <property type="entry name" value="Fumarylacetoacetase-like_C"/>
</dbReference>
<dbReference type="PANTHER" id="PTHR43211">
    <property type="entry name" value="FUMARYLACETOACETATE HYDROLASE"/>
    <property type="match status" value="1"/>
</dbReference>
<gene>
    <name evidence="3" type="ORF">GON04_00025</name>
</gene>
<reference evidence="3 4" key="1">
    <citation type="submission" date="2019-12" db="EMBL/GenBank/DDBJ databases">
        <authorList>
            <person name="Huq M.A."/>
        </authorList>
    </citation>
    <scope>NUCLEOTIDE SEQUENCE [LARGE SCALE GENOMIC DNA]</scope>
    <source>
        <strain evidence="3 4">MAH-25</strain>
    </source>
</reference>
<accession>A0A6N8INK4</accession>
<dbReference type="Gene3D" id="3.90.850.10">
    <property type="entry name" value="Fumarylacetoacetase-like, C-terminal domain"/>
    <property type="match status" value="1"/>
</dbReference>
<sequence length="328" mass="35266">MKLATLKNGSRDGRLVVVSRDLKRAVEAPTGLPTLLHAVENWAAAAPRLQAVYQALNEGGGVGAFDFDTRRAAAPLPRAPQWCDGSAFLNHGELMQKAFNLEPLPDIETIPLMYQGGSDDMLGPHDDIRLPDEAHGIDFEGEFGVIVGDVPLGCTAPFATSRILLLVQINDVSLRAFGPREMRTGFGFFQAKPSSSFAPVAVTPDEIGAAWRDARVCLDLGIEYNGRWFGDPNGSEMNFGFDRLISHAAATRRLSAGTIIGSGTVSNAGDKKGSACIAERRAIESIAAGAARTPFMKFGDRVRMEARCDGQPVFGAIDQRIVQAERPQ</sequence>